<name>A0A7J6QLJ0_PEROL</name>
<keyword evidence="4" id="KW-1185">Reference proteome</keyword>
<dbReference type="EMBL" id="JABANO010005575">
    <property type="protein sequence ID" value="KAF4753262.1"/>
    <property type="molecule type" value="Genomic_DNA"/>
</dbReference>
<dbReference type="EMBL" id="JABANM010028808">
    <property type="protein sequence ID" value="KAF4709082.1"/>
    <property type="molecule type" value="Genomic_DNA"/>
</dbReference>
<comment type="caution">
    <text evidence="2">The sequence shown here is derived from an EMBL/GenBank/DDBJ whole genome shotgun (WGS) entry which is preliminary data.</text>
</comment>
<proteinExistence type="predicted"/>
<evidence type="ECO:0000256" key="1">
    <source>
        <dbReference type="SAM" id="SignalP"/>
    </source>
</evidence>
<protein>
    <submittedName>
        <fullName evidence="2">Uncharacterized protein</fullName>
    </submittedName>
</protein>
<reference evidence="4 5" key="1">
    <citation type="submission" date="2020-04" db="EMBL/GenBank/DDBJ databases">
        <title>Perkinsus olseni comparative genomics.</title>
        <authorList>
            <person name="Bogema D.R."/>
        </authorList>
    </citation>
    <scope>NUCLEOTIDE SEQUENCE [LARGE SCALE GENOMIC DNA]</scope>
    <source>
        <strain evidence="2">ATCC PRA-205</strain>
        <strain evidence="3 4">ATCC PRA-207</strain>
    </source>
</reference>
<keyword evidence="1" id="KW-0732">Signal</keyword>
<accession>A0A7J6QLJ0</accession>
<feature type="signal peptide" evidence="1">
    <location>
        <begin position="1"/>
        <end position="21"/>
    </location>
</feature>
<organism evidence="2 5">
    <name type="scientific">Perkinsus olseni</name>
    <name type="common">Perkinsus atlanticus</name>
    <dbReference type="NCBI Taxonomy" id="32597"/>
    <lineage>
        <taxon>Eukaryota</taxon>
        <taxon>Sar</taxon>
        <taxon>Alveolata</taxon>
        <taxon>Perkinsozoa</taxon>
        <taxon>Perkinsea</taxon>
        <taxon>Perkinsida</taxon>
        <taxon>Perkinsidae</taxon>
        <taxon>Perkinsus</taxon>
    </lineage>
</organism>
<evidence type="ECO:0000313" key="5">
    <source>
        <dbReference type="Proteomes" id="UP000574390"/>
    </source>
</evidence>
<sequence>MMKFCHPGLMCISILMLGSRAEKAGRFMHTSAGLHIVVDVSIWLNVGFIFEPVSRDGFFVPERTHPLRETRGGKALTCGRLRAGDLVTLTSEDFESLTVQFQDSYTRTTVR</sequence>
<evidence type="ECO:0000313" key="3">
    <source>
        <dbReference type="EMBL" id="KAF4753262.1"/>
    </source>
</evidence>
<feature type="chain" id="PRO_5036205657" evidence="1">
    <location>
        <begin position="22"/>
        <end position="111"/>
    </location>
</feature>
<dbReference type="Proteomes" id="UP000574390">
    <property type="component" value="Unassembled WGS sequence"/>
</dbReference>
<evidence type="ECO:0000313" key="2">
    <source>
        <dbReference type="EMBL" id="KAF4709082.1"/>
    </source>
</evidence>
<dbReference type="Proteomes" id="UP000553632">
    <property type="component" value="Unassembled WGS sequence"/>
</dbReference>
<dbReference type="AlphaFoldDB" id="A0A7J6QLJ0"/>
<evidence type="ECO:0000313" key="4">
    <source>
        <dbReference type="Proteomes" id="UP000553632"/>
    </source>
</evidence>
<gene>
    <name evidence="2" type="ORF">FOZ62_026311</name>
    <name evidence="3" type="ORF">FOZ63_015065</name>
</gene>